<dbReference type="EMBL" id="EU186381">
    <property type="protein sequence ID" value="ABW33676.1"/>
    <property type="molecule type" value="Genomic_DNA"/>
</dbReference>
<dbReference type="PROSITE" id="PS00086">
    <property type="entry name" value="CYTOCHROME_P450"/>
    <property type="match status" value="1"/>
</dbReference>
<proteinExistence type="inferred from homology"/>
<keyword evidence="3" id="KW-0560">Oxidoreductase</keyword>
<dbReference type="AlphaFoldDB" id="A8W0G9"/>
<keyword evidence="3" id="KW-0349">Heme</keyword>
<protein>
    <submittedName>
        <fullName evidence="4">Rcorf119</fullName>
    </submittedName>
</protein>
<dbReference type="PANTHER" id="PTHR46696:SF1">
    <property type="entry name" value="CYTOCHROME P450 YJIB-RELATED"/>
    <property type="match status" value="1"/>
</dbReference>
<geneLocation type="plasmid" evidence="4">
    <name>pRi2659</name>
</geneLocation>
<dbReference type="GO" id="GO:0004497">
    <property type="term" value="F:monooxygenase activity"/>
    <property type="evidence" value="ECO:0007669"/>
    <property type="project" value="UniProtKB-KW"/>
</dbReference>
<comment type="cofactor">
    <cofactor evidence="1">
        <name>heme</name>
        <dbReference type="ChEBI" id="CHEBI:30413"/>
    </cofactor>
</comment>
<dbReference type="SUPFAM" id="SSF48264">
    <property type="entry name" value="Cytochrome P450"/>
    <property type="match status" value="1"/>
</dbReference>
<dbReference type="PRINTS" id="PR00359">
    <property type="entry name" value="BP450"/>
</dbReference>
<evidence type="ECO:0000256" key="1">
    <source>
        <dbReference type="ARBA" id="ARBA00001971"/>
    </source>
</evidence>
<dbReference type="PANTHER" id="PTHR46696">
    <property type="entry name" value="P450, PUTATIVE (EUROFUNG)-RELATED"/>
    <property type="match status" value="1"/>
</dbReference>
<evidence type="ECO:0000256" key="2">
    <source>
        <dbReference type="ARBA" id="ARBA00010617"/>
    </source>
</evidence>
<dbReference type="Gene3D" id="1.10.630.10">
    <property type="entry name" value="Cytochrome P450"/>
    <property type="match status" value="1"/>
</dbReference>
<dbReference type="InterPro" id="IPR001128">
    <property type="entry name" value="Cyt_P450"/>
</dbReference>
<dbReference type="InterPro" id="IPR017972">
    <property type="entry name" value="Cyt_P450_CS"/>
</dbReference>
<sequence>MRRRKRLSRKPAAAFSSFARIARKSVSSRGYFMNGRVSQKVSEESGPMISASIDPDNVSIADLDRFGHAIFKEWRPKRPFLRRQDGVYLVLRADDVLGLSSDPRTRQIETELMLNRGVNEGAVFDFVRYSMLFSNKETHSRRRSPFTRTFAFRMIENLRPQIRQLTEILFRDLKELGSFNFVGEYASKLPAVTIASLLGLPPSDIPYFTQLVYRVARCLSPSWRDADFPDIEKSAVEFKNYVQAVIDDRRTDPRDDFLSSYINATREAEDLSPVEGLTQLMLIILAGTDTTKTGLTALTGQLLQHRQAWDALLNDGTLVAAAVEEGLRFEPPVGSYPRSTLADIDLDGFILPKNSLLALCTMSALRDEKHYVHPQLFDIHRKQMRWHMVFGTGEHRCLGEALARLELQEGLATVLRHAPNLSIEGEWQAVQGHGGVRRIAEMRVGFNREN</sequence>
<evidence type="ECO:0000313" key="4">
    <source>
        <dbReference type="EMBL" id="ABW33676.1"/>
    </source>
</evidence>
<dbReference type="PRINTS" id="PR00385">
    <property type="entry name" value="P450"/>
</dbReference>
<keyword evidence="3" id="KW-0479">Metal-binding</keyword>
<keyword evidence="3" id="KW-0408">Iron</keyword>
<comment type="similarity">
    <text evidence="2 3">Belongs to the cytochrome P450 family.</text>
</comment>
<dbReference type="InterPro" id="IPR036396">
    <property type="entry name" value="Cyt_P450_sf"/>
</dbReference>
<dbReference type="CDD" id="cd20629">
    <property type="entry name" value="P450_pinF1-like"/>
    <property type="match status" value="1"/>
</dbReference>
<keyword evidence="3" id="KW-0503">Monooxygenase</keyword>
<organism evidence="4">
    <name type="scientific">Rhizobium rhizogenes</name>
    <name type="common">Agrobacterium rhizogenes</name>
    <dbReference type="NCBI Taxonomy" id="359"/>
    <lineage>
        <taxon>Bacteria</taxon>
        <taxon>Pseudomonadati</taxon>
        <taxon>Pseudomonadota</taxon>
        <taxon>Alphaproteobacteria</taxon>
        <taxon>Hyphomicrobiales</taxon>
        <taxon>Rhizobiaceae</taxon>
        <taxon>Rhizobium/Agrobacterium group</taxon>
        <taxon>Rhizobium</taxon>
    </lineage>
</organism>
<dbReference type="GO" id="GO:0005506">
    <property type="term" value="F:iron ion binding"/>
    <property type="evidence" value="ECO:0007669"/>
    <property type="project" value="InterPro"/>
</dbReference>
<dbReference type="InterPro" id="IPR002397">
    <property type="entry name" value="Cyt_P450_B"/>
</dbReference>
<evidence type="ECO:0000256" key="3">
    <source>
        <dbReference type="RuleBase" id="RU000461"/>
    </source>
</evidence>
<accession>A8W0G9</accession>
<dbReference type="GO" id="GO:0020037">
    <property type="term" value="F:heme binding"/>
    <property type="evidence" value="ECO:0007669"/>
    <property type="project" value="InterPro"/>
</dbReference>
<dbReference type="Pfam" id="PF00067">
    <property type="entry name" value="p450"/>
    <property type="match status" value="1"/>
</dbReference>
<name>A8W0G9_RHIRH</name>
<reference evidence="4" key="1">
    <citation type="journal article" date="2007" name="In Vitro Cell. Dev. Biol. Plant">
        <title>Disarming and sequencing of Agrobacterium rhizogenes strain K599 (NCPPB2659) plasmid pRi2659.</title>
        <authorList>
            <person name="Mankin S.L."/>
            <person name="Hill D.S."/>
            <person name="Olhoft P.M."/>
            <person name="Toren E."/>
            <person name="Wenck A.R."/>
            <person name="Nea L."/>
            <person name="Xing L."/>
            <person name="Brown J.A."/>
            <person name="Fu H."/>
            <person name="Ireland L."/>
            <person name="Jia H."/>
            <person name="Hillebrand H."/>
            <person name="Jones T."/>
            <person name="Song H.-S."/>
        </authorList>
    </citation>
    <scope>NUCLEOTIDE SEQUENCE</scope>
    <source>
        <strain evidence="4">K599</strain>
        <plasmid evidence="4">pRi2659</plasmid>
    </source>
</reference>
<keyword evidence="4" id="KW-0614">Plasmid</keyword>
<dbReference type="GO" id="GO:0016705">
    <property type="term" value="F:oxidoreductase activity, acting on paired donors, with incorporation or reduction of molecular oxygen"/>
    <property type="evidence" value="ECO:0007669"/>
    <property type="project" value="InterPro"/>
</dbReference>